<reference evidence="8 9" key="1">
    <citation type="submission" date="2024-09" db="EMBL/GenBank/DDBJ databases">
        <authorList>
            <person name="Sun Q."/>
            <person name="Mori K."/>
        </authorList>
    </citation>
    <scope>NUCLEOTIDE SEQUENCE [LARGE SCALE GENOMIC DNA]</scope>
    <source>
        <strain evidence="8 9">JCM 14321</strain>
    </source>
</reference>
<dbReference type="InterPro" id="IPR007627">
    <property type="entry name" value="RNA_pol_sigma70_r2"/>
</dbReference>
<comment type="similarity">
    <text evidence="1">Belongs to the sigma-70 factor family. ECF subfamily.</text>
</comment>
<dbReference type="InterPro" id="IPR013249">
    <property type="entry name" value="RNA_pol_sigma70_r4_t2"/>
</dbReference>
<dbReference type="Gene3D" id="1.10.1740.10">
    <property type="match status" value="1"/>
</dbReference>
<dbReference type="SUPFAM" id="SSF88659">
    <property type="entry name" value="Sigma3 and sigma4 domains of RNA polymerase sigma factors"/>
    <property type="match status" value="1"/>
</dbReference>
<dbReference type="Gene3D" id="1.10.10.10">
    <property type="entry name" value="Winged helix-like DNA-binding domain superfamily/Winged helix DNA-binding domain"/>
    <property type="match status" value="1"/>
</dbReference>
<dbReference type="SUPFAM" id="SSF54427">
    <property type="entry name" value="NTF2-like"/>
    <property type="match status" value="1"/>
</dbReference>
<dbReference type="InterPro" id="IPR014284">
    <property type="entry name" value="RNA_pol_sigma-70_dom"/>
</dbReference>
<evidence type="ECO:0000256" key="4">
    <source>
        <dbReference type="ARBA" id="ARBA00023082"/>
    </source>
</evidence>
<feature type="domain" description="RNA polymerase sigma factor 70 region 4 type 2" evidence="7">
    <location>
        <begin position="122"/>
        <end position="172"/>
    </location>
</feature>
<dbReference type="SUPFAM" id="SSF88946">
    <property type="entry name" value="Sigma2 domain of RNA polymerase sigma factors"/>
    <property type="match status" value="1"/>
</dbReference>
<dbReference type="PANTHER" id="PTHR30173">
    <property type="entry name" value="SIGMA 19 FACTOR"/>
    <property type="match status" value="1"/>
</dbReference>
<feature type="domain" description="RNA polymerase sigma-70 region 2" evidence="6">
    <location>
        <begin position="13"/>
        <end position="78"/>
    </location>
</feature>
<keyword evidence="5" id="KW-0804">Transcription</keyword>
<dbReference type="Pfam" id="PF08281">
    <property type="entry name" value="Sigma70_r4_2"/>
    <property type="match status" value="1"/>
</dbReference>
<evidence type="ECO:0000256" key="5">
    <source>
        <dbReference type="ARBA" id="ARBA00023163"/>
    </source>
</evidence>
<protein>
    <submittedName>
        <fullName evidence="8">RNA polymerase sigma factor SigJ</fullName>
    </submittedName>
</protein>
<evidence type="ECO:0000256" key="2">
    <source>
        <dbReference type="ARBA" id="ARBA00011344"/>
    </source>
</evidence>
<dbReference type="PANTHER" id="PTHR30173:SF43">
    <property type="entry name" value="ECF RNA POLYMERASE SIGMA FACTOR SIGI-RELATED"/>
    <property type="match status" value="1"/>
</dbReference>
<organism evidence="8 9">
    <name type="scientific">Agromyces lapidis</name>
    <dbReference type="NCBI Taxonomy" id="279574"/>
    <lineage>
        <taxon>Bacteria</taxon>
        <taxon>Bacillati</taxon>
        <taxon>Actinomycetota</taxon>
        <taxon>Actinomycetes</taxon>
        <taxon>Micrococcales</taxon>
        <taxon>Microbacteriaceae</taxon>
        <taxon>Agromyces</taxon>
    </lineage>
</organism>
<keyword evidence="9" id="KW-1185">Reference proteome</keyword>
<dbReference type="Pfam" id="PF04542">
    <property type="entry name" value="Sigma70_r2"/>
    <property type="match status" value="1"/>
</dbReference>
<dbReference type="EMBL" id="JBHMBL010000002">
    <property type="protein sequence ID" value="MFB9643126.1"/>
    <property type="molecule type" value="Genomic_DNA"/>
</dbReference>
<evidence type="ECO:0000259" key="7">
    <source>
        <dbReference type="Pfam" id="PF08281"/>
    </source>
</evidence>
<evidence type="ECO:0000256" key="3">
    <source>
        <dbReference type="ARBA" id="ARBA00023015"/>
    </source>
</evidence>
<evidence type="ECO:0000259" key="6">
    <source>
        <dbReference type="Pfam" id="PF04542"/>
    </source>
</evidence>
<dbReference type="NCBIfam" id="NF007214">
    <property type="entry name" value="PRK09636.1"/>
    <property type="match status" value="1"/>
</dbReference>
<proteinExistence type="inferred from homology"/>
<keyword evidence="3" id="KW-0805">Transcription regulation</keyword>
<name>A0ABV5SUH2_9MICO</name>
<evidence type="ECO:0000256" key="1">
    <source>
        <dbReference type="ARBA" id="ARBA00010641"/>
    </source>
</evidence>
<gene>
    <name evidence="8" type="primary">sigJ</name>
    <name evidence="8" type="ORF">ACFFQV_12590</name>
</gene>
<accession>A0ABV5SUH2</accession>
<dbReference type="InterPro" id="IPR036388">
    <property type="entry name" value="WH-like_DNA-bd_sf"/>
</dbReference>
<dbReference type="InterPro" id="IPR032710">
    <property type="entry name" value="NTF2-like_dom_sf"/>
</dbReference>
<dbReference type="RefSeq" id="WP_157422217.1">
    <property type="nucleotide sequence ID" value="NZ_BAAANI010000002.1"/>
</dbReference>
<evidence type="ECO:0000313" key="8">
    <source>
        <dbReference type="EMBL" id="MFB9643126.1"/>
    </source>
</evidence>
<dbReference type="Proteomes" id="UP001589667">
    <property type="component" value="Unassembled WGS sequence"/>
</dbReference>
<dbReference type="InterPro" id="IPR052704">
    <property type="entry name" value="ECF_Sigma-70_Domain"/>
</dbReference>
<dbReference type="Gene3D" id="3.10.450.50">
    <property type="match status" value="1"/>
</dbReference>
<evidence type="ECO:0000313" key="9">
    <source>
        <dbReference type="Proteomes" id="UP001589667"/>
    </source>
</evidence>
<comment type="caution">
    <text evidence="8">The sequence shown here is derived from an EMBL/GenBank/DDBJ whole genome shotgun (WGS) entry which is preliminary data.</text>
</comment>
<sequence length="308" mass="33516">MTRDDAAEAAALEAERPRLLGLGYRLLGTVADAEDAVQEGYARWYRMTPVEREAIENPGAWLMRVTSRVCLDLLGSARARRESYVGEWLPEPLPTADVARFAVRAADDPLDLAMLDESVSTALLVVLETLTPAERVAFVLHEVFAVPFAEIAETLGRTPEACRRLASTARRRVREGRAGTVSRERHDEVVRAFVAAAGSGRLEALVALLDPEVVLVADGGGLVSAARRPVLGPDHVARYVAGILERRGPALEWAVHETADGLVLAFGERGTVDSVAAVEVRAGRISQVWIMRNPEKLQRWNEPSTGAE</sequence>
<keyword evidence="4" id="KW-0731">Sigma factor</keyword>
<dbReference type="InterPro" id="IPR013325">
    <property type="entry name" value="RNA_pol_sigma_r2"/>
</dbReference>
<comment type="subunit">
    <text evidence="2">Interacts transiently with the RNA polymerase catalytic core formed by RpoA, RpoB, RpoC and RpoZ (2 alpha, 1 beta, 1 beta' and 1 omega subunit) to form the RNA polymerase holoenzyme that can initiate transcription.</text>
</comment>
<dbReference type="NCBIfam" id="TIGR02937">
    <property type="entry name" value="sigma70-ECF"/>
    <property type="match status" value="1"/>
</dbReference>
<dbReference type="InterPro" id="IPR013324">
    <property type="entry name" value="RNA_pol_sigma_r3/r4-like"/>
</dbReference>